<dbReference type="STRING" id="1802521.A2893_04225"/>
<evidence type="ECO:0000256" key="6">
    <source>
        <dbReference type="ARBA" id="ARBA00022989"/>
    </source>
</evidence>
<keyword evidence="6 8" id="KW-1133">Transmembrane helix</keyword>
<dbReference type="InterPro" id="IPR050297">
    <property type="entry name" value="LipidA_mod_glycosyltrf_83"/>
</dbReference>
<evidence type="ECO:0000256" key="2">
    <source>
        <dbReference type="ARBA" id="ARBA00022475"/>
    </source>
</evidence>
<keyword evidence="3" id="KW-0328">Glycosyltransferase</keyword>
<feature type="transmembrane region" description="Helical" evidence="8">
    <location>
        <begin position="232"/>
        <end position="249"/>
    </location>
</feature>
<feature type="domain" description="Glycosyltransferase RgtA/B/C/D-like" evidence="9">
    <location>
        <begin position="86"/>
        <end position="248"/>
    </location>
</feature>
<dbReference type="GO" id="GO:0005886">
    <property type="term" value="C:plasma membrane"/>
    <property type="evidence" value="ECO:0007669"/>
    <property type="project" value="UniProtKB-SubCell"/>
</dbReference>
<dbReference type="GO" id="GO:0009103">
    <property type="term" value="P:lipopolysaccharide biosynthetic process"/>
    <property type="evidence" value="ECO:0007669"/>
    <property type="project" value="UniProtKB-ARBA"/>
</dbReference>
<organism evidence="10 11">
    <name type="scientific">Candidatus Woesebacteria bacterium RIFCSPLOWO2_01_FULL_39_25</name>
    <dbReference type="NCBI Taxonomy" id="1802521"/>
    <lineage>
        <taxon>Bacteria</taxon>
        <taxon>Candidatus Woeseibacteriota</taxon>
    </lineage>
</organism>
<keyword evidence="7 8" id="KW-0472">Membrane</keyword>
<evidence type="ECO:0000256" key="3">
    <source>
        <dbReference type="ARBA" id="ARBA00022676"/>
    </source>
</evidence>
<feature type="transmembrane region" description="Helical" evidence="8">
    <location>
        <begin position="24"/>
        <end position="42"/>
    </location>
</feature>
<proteinExistence type="predicted"/>
<feature type="transmembrane region" description="Helical" evidence="8">
    <location>
        <begin position="344"/>
        <end position="366"/>
    </location>
</feature>
<evidence type="ECO:0000256" key="7">
    <source>
        <dbReference type="ARBA" id="ARBA00023136"/>
    </source>
</evidence>
<comment type="subcellular location">
    <subcellularLocation>
        <location evidence="1">Cell membrane</location>
        <topology evidence="1">Multi-pass membrane protein</topology>
    </subcellularLocation>
</comment>
<feature type="transmembrane region" description="Helical" evidence="8">
    <location>
        <begin position="406"/>
        <end position="426"/>
    </location>
</feature>
<feature type="transmembrane region" description="Helical" evidence="8">
    <location>
        <begin position="299"/>
        <end position="319"/>
    </location>
</feature>
<comment type="caution">
    <text evidence="10">The sequence shown here is derived from an EMBL/GenBank/DDBJ whole genome shotgun (WGS) entry which is preliminary data.</text>
</comment>
<dbReference type="EMBL" id="MGHH01000007">
    <property type="protein sequence ID" value="OGM64831.1"/>
    <property type="molecule type" value="Genomic_DNA"/>
</dbReference>
<gene>
    <name evidence="10" type="ORF">A2893_04225</name>
</gene>
<dbReference type="AlphaFoldDB" id="A0A1F8BL75"/>
<keyword evidence="5 8" id="KW-0812">Transmembrane</keyword>
<feature type="transmembrane region" description="Helical" evidence="8">
    <location>
        <begin position="128"/>
        <end position="151"/>
    </location>
</feature>
<feature type="transmembrane region" description="Helical" evidence="8">
    <location>
        <begin position="88"/>
        <end position="121"/>
    </location>
</feature>
<evidence type="ECO:0000256" key="5">
    <source>
        <dbReference type="ARBA" id="ARBA00022692"/>
    </source>
</evidence>
<dbReference type="PANTHER" id="PTHR33908">
    <property type="entry name" value="MANNOSYLTRANSFERASE YKCB-RELATED"/>
    <property type="match status" value="1"/>
</dbReference>
<accession>A0A1F8BL75</accession>
<protein>
    <recommendedName>
        <fullName evidence="9">Glycosyltransferase RgtA/B/C/D-like domain-containing protein</fullName>
    </recommendedName>
</protein>
<evidence type="ECO:0000256" key="4">
    <source>
        <dbReference type="ARBA" id="ARBA00022679"/>
    </source>
</evidence>
<evidence type="ECO:0000256" key="1">
    <source>
        <dbReference type="ARBA" id="ARBA00004651"/>
    </source>
</evidence>
<dbReference type="Proteomes" id="UP000176725">
    <property type="component" value="Unassembled WGS sequence"/>
</dbReference>
<dbReference type="Pfam" id="PF13231">
    <property type="entry name" value="PMT_2"/>
    <property type="match status" value="1"/>
</dbReference>
<dbReference type="InterPro" id="IPR038731">
    <property type="entry name" value="RgtA/B/C-like"/>
</dbReference>
<feature type="transmembrane region" description="Helical" evidence="8">
    <location>
        <begin position="373"/>
        <end position="394"/>
    </location>
</feature>
<reference evidence="10 11" key="1">
    <citation type="journal article" date="2016" name="Nat. Commun.">
        <title>Thousands of microbial genomes shed light on interconnected biogeochemical processes in an aquifer system.</title>
        <authorList>
            <person name="Anantharaman K."/>
            <person name="Brown C.T."/>
            <person name="Hug L.A."/>
            <person name="Sharon I."/>
            <person name="Castelle C.J."/>
            <person name="Probst A.J."/>
            <person name="Thomas B.C."/>
            <person name="Singh A."/>
            <person name="Wilkins M.J."/>
            <person name="Karaoz U."/>
            <person name="Brodie E.L."/>
            <person name="Williams K.H."/>
            <person name="Hubbard S.S."/>
            <person name="Banfield J.F."/>
        </authorList>
    </citation>
    <scope>NUCLEOTIDE SEQUENCE [LARGE SCALE GENOMIC DNA]</scope>
</reference>
<dbReference type="PANTHER" id="PTHR33908:SF11">
    <property type="entry name" value="MEMBRANE PROTEIN"/>
    <property type="match status" value="1"/>
</dbReference>
<keyword evidence="2" id="KW-1003">Cell membrane</keyword>
<name>A0A1F8BL75_9BACT</name>
<feature type="transmembrane region" description="Helical" evidence="8">
    <location>
        <begin position="157"/>
        <end position="175"/>
    </location>
</feature>
<evidence type="ECO:0000259" key="9">
    <source>
        <dbReference type="Pfam" id="PF13231"/>
    </source>
</evidence>
<evidence type="ECO:0000256" key="8">
    <source>
        <dbReference type="SAM" id="Phobius"/>
    </source>
</evidence>
<evidence type="ECO:0000313" key="10">
    <source>
        <dbReference type="EMBL" id="OGM64831.1"/>
    </source>
</evidence>
<evidence type="ECO:0000313" key="11">
    <source>
        <dbReference type="Proteomes" id="UP000176725"/>
    </source>
</evidence>
<sequence length="544" mass="62648">MAEIKIAINNKQEAIRNWVKKNRLEAILIAIIILVGAYLRLYRIDEYMTFLGDEGRDVIVVRKLLVDFDPILVGPGTSIGDMYLGPLYYYMMAPALLLANFSPVGPAVMIALLGILTIFLVWKITREWFGPAAAGLSALLYATAPIVIIYSRSSWNPNIMPFFALLCIYATWEIWQKHEWKWLIVLGISYAFVLQSHYLGLLLAPVIGFFWLLTYLKIKGKTHVVKEFLRKSFFGFGIFAILMSPLLIFDARHGWRNFSAIRRFFFERQTTVSARPWTALPKLWSIIEKITTRLLSGTYFLVGKFISIFFVLGFLLAVVRQVSLRLTNSTSQHRTVEKLTKDKFSSAAFLVLFVWIGVALIGLGVYKQEIYDHYYGFFFPAPFILFGGIIATLTETVKEKIFILRWLTYLIIFLAIFFLVLLNIRYSPLRYPPNRQLQRTEEVAQKIIDESSGREFNLAVIAERNYEGAYQYFLEMWGEPFVKIDPQRADDTITDQLFVVCELPQDKCDPTHDPKAEVANFGWSKIESQWAVSGTILFKLIHSQ</sequence>
<keyword evidence="4" id="KW-0808">Transferase</keyword>
<dbReference type="GO" id="GO:0016763">
    <property type="term" value="F:pentosyltransferase activity"/>
    <property type="evidence" value="ECO:0007669"/>
    <property type="project" value="TreeGrafter"/>
</dbReference>
<feature type="transmembrane region" description="Helical" evidence="8">
    <location>
        <begin position="182"/>
        <end position="212"/>
    </location>
</feature>